<keyword evidence="4" id="KW-0805">Transcription regulation</keyword>
<sequence length="581" mass="66222">MLHFLINSLLKGGLLILKHIEPLINLLPIGVIIFDQKYKIYFKNSKALNFLEEYTKKVEVKDSIEDLLKLVEKEDIQKISLNTTKDFMINSFVLERHEDNIVYGIIIYDCEKICSFISNVNFQEVKLILDSVQEAITIDDKNGNTVWVNKACEQLYEIKREDLIGKNIDTLEKIGVFSHSVAKEVFRKKQQISILHNNKKGKRVLTTGTPILDVDGNIKQVVSTSRDITELIVLKNELEDIQNELEELREKQQVIMNDFIIESQEMKDILLLAKRLSQVDSTVLITGESGVGKGEIAKYIHQSGPRSNHSLIKVNCGAIPESLLESELFGYEYGAFTGSKKQGKMGLFELAHKGTIFLDEIGELPLNLQVKILQVIQDKEIQKVGGITTIPVDVRIIAATNKDLQNMVHEKKFREDLFYRLNVVPIHIPCLHERPEDIFPLIRHFLRKYNKKFNLVKRIDSNAVAILLKYPWPGNVRELENIIERVVITTKQDIILPQNLPNYIISEGDNSSDIKVPTSTVNLKDTIEEVEKQIIHKAVIKYKTTREVAKALGVSQPTIVRKINKYKITEADLSDCDSSAG</sequence>
<dbReference type="InterPro" id="IPR001610">
    <property type="entry name" value="PAC"/>
</dbReference>
<dbReference type="EMBL" id="FZOJ01000008">
    <property type="protein sequence ID" value="SNS37007.1"/>
    <property type="molecule type" value="Genomic_DNA"/>
</dbReference>
<dbReference type="InterPro" id="IPR027417">
    <property type="entry name" value="P-loop_NTPase"/>
</dbReference>
<evidence type="ECO:0000256" key="3">
    <source>
        <dbReference type="ARBA" id="ARBA00022840"/>
    </source>
</evidence>
<dbReference type="SUPFAM" id="SSF52540">
    <property type="entry name" value="P-loop containing nucleoside triphosphate hydrolases"/>
    <property type="match status" value="1"/>
</dbReference>
<dbReference type="SUPFAM" id="SSF55785">
    <property type="entry name" value="PYP-like sensor domain (PAS domain)"/>
    <property type="match status" value="1"/>
</dbReference>
<dbReference type="FunFam" id="3.40.50.300:FF:000006">
    <property type="entry name" value="DNA-binding transcriptional regulator NtrC"/>
    <property type="match status" value="1"/>
</dbReference>
<dbReference type="GO" id="GO:0005524">
    <property type="term" value="F:ATP binding"/>
    <property type="evidence" value="ECO:0007669"/>
    <property type="project" value="UniProtKB-KW"/>
</dbReference>
<dbReference type="InterPro" id="IPR003593">
    <property type="entry name" value="AAA+_ATPase"/>
</dbReference>
<dbReference type="PROSITE" id="PS50113">
    <property type="entry name" value="PAC"/>
    <property type="match status" value="1"/>
</dbReference>
<dbReference type="InterPro" id="IPR035965">
    <property type="entry name" value="PAS-like_dom_sf"/>
</dbReference>
<keyword evidence="8" id="KW-0175">Coiled coil</keyword>
<dbReference type="PROSITE" id="PS00688">
    <property type="entry name" value="SIGMA54_INTERACT_3"/>
    <property type="match status" value="1"/>
</dbReference>
<dbReference type="Gene3D" id="3.40.50.300">
    <property type="entry name" value="P-loop containing nucleotide triphosphate hydrolases"/>
    <property type="match status" value="1"/>
</dbReference>
<keyword evidence="3" id="KW-0067">ATP-binding</keyword>
<dbReference type="Gene3D" id="1.10.10.60">
    <property type="entry name" value="Homeodomain-like"/>
    <property type="match status" value="1"/>
</dbReference>
<evidence type="ECO:0000256" key="7">
    <source>
        <dbReference type="ARBA" id="ARBA00029500"/>
    </source>
</evidence>
<keyword evidence="2" id="KW-0058">Aromatic hydrocarbons catabolism</keyword>
<evidence type="ECO:0000256" key="6">
    <source>
        <dbReference type="ARBA" id="ARBA00023163"/>
    </source>
</evidence>
<dbReference type="InterPro" id="IPR009057">
    <property type="entry name" value="Homeodomain-like_sf"/>
</dbReference>
<reference evidence="12 13" key="1">
    <citation type="submission" date="2017-06" db="EMBL/GenBank/DDBJ databases">
        <authorList>
            <person name="Kim H.J."/>
            <person name="Triplett B.A."/>
        </authorList>
    </citation>
    <scope>NUCLEOTIDE SEQUENCE [LARGE SCALE GENOMIC DNA]</scope>
    <source>
        <strain evidence="12 13">SCA</strain>
    </source>
</reference>
<dbReference type="PROSITE" id="PS50045">
    <property type="entry name" value="SIGMA54_INTERACT_4"/>
    <property type="match status" value="1"/>
</dbReference>
<dbReference type="OrthoDB" id="9803970at2"/>
<proteinExistence type="predicted"/>
<evidence type="ECO:0000313" key="12">
    <source>
        <dbReference type="EMBL" id="SNS37007.1"/>
    </source>
</evidence>
<dbReference type="Pfam" id="PF18024">
    <property type="entry name" value="HTH_50"/>
    <property type="match status" value="1"/>
</dbReference>
<feature type="coiled-coil region" evidence="8">
    <location>
        <begin position="228"/>
        <end position="258"/>
    </location>
</feature>
<evidence type="ECO:0000259" key="10">
    <source>
        <dbReference type="PROSITE" id="PS50112"/>
    </source>
</evidence>
<evidence type="ECO:0000256" key="5">
    <source>
        <dbReference type="ARBA" id="ARBA00023125"/>
    </source>
</evidence>
<dbReference type="GO" id="GO:0006355">
    <property type="term" value="P:regulation of DNA-templated transcription"/>
    <property type="evidence" value="ECO:0007669"/>
    <property type="project" value="InterPro"/>
</dbReference>
<dbReference type="PANTHER" id="PTHR32071:SF57">
    <property type="entry name" value="C4-DICARBOXYLATE TRANSPORT TRANSCRIPTIONAL REGULATORY PROTEIN DCTD"/>
    <property type="match status" value="1"/>
</dbReference>
<keyword evidence="6" id="KW-0804">Transcription</keyword>
<dbReference type="SUPFAM" id="SSF46689">
    <property type="entry name" value="Homeodomain-like"/>
    <property type="match status" value="1"/>
</dbReference>
<dbReference type="Proteomes" id="UP000198304">
    <property type="component" value="Unassembled WGS sequence"/>
</dbReference>
<evidence type="ECO:0000259" key="11">
    <source>
        <dbReference type="PROSITE" id="PS50113"/>
    </source>
</evidence>
<evidence type="ECO:0000256" key="1">
    <source>
        <dbReference type="ARBA" id="ARBA00022741"/>
    </source>
</evidence>
<keyword evidence="1" id="KW-0547">Nucleotide-binding</keyword>
<evidence type="ECO:0000259" key="9">
    <source>
        <dbReference type="PROSITE" id="PS50045"/>
    </source>
</evidence>
<dbReference type="PROSITE" id="PS00676">
    <property type="entry name" value="SIGMA54_INTERACT_2"/>
    <property type="match status" value="1"/>
</dbReference>
<dbReference type="InterPro" id="IPR058031">
    <property type="entry name" value="AAA_lid_NorR"/>
</dbReference>
<dbReference type="Pfam" id="PF13426">
    <property type="entry name" value="PAS_9"/>
    <property type="match status" value="1"/>
</dbReference>
<feature type="domain" description="PAS" evidence="10">
    <location>
        <begin position="121"/>
        <end position="167"/>
    </location>
</feature>
<dbReference type="CDD" id="cd00009">
    <property type="entry name" value="AAA"/>
    <property type="match status" value="1"/>
</dbReference>
<dbReference type="InterPro" id="IPR025662">
    <property type="entry name" value="Sigma_54_int_dom_ATP-bd_1"/>
</dbReference>
<keyword evidence="13" id="KW-1185">Reference proteome</keyword>
<dbReference type="Gene3D" id="1.10.8.60">
    <property type="match status" value="1"/>
</dbReference>
<dbReference type="InterPro" id="IPR000700">
    <property type="entry name" value="PAS-assoc_C"/>
</dbReference>
<dbReference type="NCBIfam" id="TIGR00229">
    <property type="entry name" value="sensory_box"/>
    <property type="match status" value="1"/>
</dbReference>
<dbReference type="Pfam" id="PF00158">
    <property type="entry name" value="Sigma54_activat"/>
    <property type="match status" value="1"/>
</dbReference>
<dbReference type="CDD" id="cd00130">
    <property type="entry name" value="PAS"/>
    <property type="match status" value="1"/>
</dbReference>
<evidence type="ECO:0000313" key="13">
    <source>
        <dbReference type="Proteomes" id="UP000198304"/>
    </source>
</evidence>
<feature type="domain" description="Sigma-54 factor interaction" evidence="9">
    <location>
        <begin position="259"/>
        <end position="488"/>
    </location>
</feature>
<dbReference type="PROSITE" id="PS00675">
    <property type="entry name" value="SIGMA54_INTERACT_1"/>
    <property type="match status" value="1"/>
</dbReference>
<gene>
    <name evidence="12" type="ORF">SAMN05446037_1008185</name>
</gene>
<dbReference type="InterPro" id="IPR002078">
    <property type="entry name" value="Sigma_54_int"/>
</dbReference>
<feature type="domain" description="PAC" evidence="11">
    <location>
        <begin position="188"/>
        <end position="240"/>
    </location>
</feature>
<dbReference type="InterPro" id="IPR025944">
    <property type="entry name" value="Sigma_54_int_dom_CS"/>
</dbReference>
<dbReference type="PROSITE" id="PS50112">
    <property type="entry name" value="PAS"/>
    <property type="match status" value="1"/>
</dbReference>
<dbReference type="InterPro" id="IPR025943">
    <property type="entry name" value="Sigma_54_int_dom_ATP-bd_2"/>
</dbReference>
<dbReference type="GO" id="GO:0003677">
    <property type="term" value="F:DNA binding"/>
    <property type="evidence" value="ECO:0007669"/>
    <property type="project" value="UniProtKB-KW"/>
</dbReference>
<evidence type="ECO:0000256" key="2">
    <source>
        <dbReference type="ARBA" id="ARBA00022797"/>
    </source>
</evidence>
<accession>A0A239DXD0</accession>
<keyword evidence="5" id="KW-0238">DNA-binding</keyword>
<dbReference type="PANTHER" id="PTHR32071">
    <property type="entry name" value="TRANSCRIPTIONAL REGULATORY PROTEIN"/>
    <property type="match status" value="1"/>
</dbReference>
<dbReference type="SMART" id="SM00382">
    <property type="entry name" value="AAA"/>
    <property type="match status" value="1"/>
</dbReference>
<dbReference type="SMART" id="SM00086">
    <property type="entry name" value="PAC"/>
    <property type="match status" value="1"/>
</dbReference>
<evidence type="ECO:0000256" key="8">
    <source>
        <dbReference type="SAM" id="Coils"/>
    </source>
</evidence>
<dbReference type="AlphaFoldDB" id="A0A239DXD0"/>
<dbReference type="Gene3D" id="3.30.450.20">
    <property type="entry name" value="PAS domain"/>
    <property type="match status" value="1"/>
</dbReference>
<organism evidence="12 13">
    <name type="scientific">Anaerovirgula multivorans</name>
    <dbReference type="NCBI Taxonomy" id="312168"/>
    <lineage>
        <taxon>Bacteria</taxon>
        <taxon>Bacillati</taxon>
        <taxon>Bacillota</taxon>
        <taxon>Clostridia</taxon>
        <taxon>Peptostreptococcales</taxon>
        <taxon>Natronincolaceae</taxon>
        <taxon>Anaerovirgula</taxon>
    </lineage>
</organism>
<evidence type="ECO:0000256" key="4">
    <source>
        <dbReference type="ARBA" id="ARBA00023015"/>
    </source>
</evidence>
<dbReference type="Pfam" id="PF25601">
    <property type="entry name" value="AAA_lid_14"/>
    <property type="match status" value="1"/>
</dbReference>
<name>A0A239DXD0_9FIRM</name>
<dbReference type="InterPro" id="IPR030828">
    <property type="entry name" value="HTH_TyrR"/>
</dbReference>
<dbReference type="SMART" id="SM00091">
    <property type="entry name" value="PAS"/>
    <property type="match status" value="2"/>
</dbReference>
<protein>
    <recommendedName>
        <fullName evidence="7">HTH-type transcriptional regulatory protein TyrR</fullName>
    </recommendedName>
</protein>
<dbReference type="InterPro" id="IPR000014">
    <property type="entry name" value="PAS"/>
</dbReference>